<evidence type="ECO:0000313" key="3">
    <source>
        <dbReference type="Proteomes" id="UP000736787"/>
    </source>
</evidence>
<name>A0A8T1AEJ7_9STRA</name>
<accession>A0A8T1AEJ7</accession>
<reference evidence="2" key="1">
    <citation type="submission" date="2018-10" db="EMBL/GenBank/DDBJ databases">
        <title>Effector identification in a new, highly contiguous assembly of the strawberry crown rot pathogen Phytophthora cactorum.</title>
        <authorList>
            <person name="Armitage A.D."/>
            <person name="Nellist C.F."/>
            <person name="Bates H."/>
            <person name="Vickerstaff R.J."/>
            <person name="Harrison R.J."/>
        </authorList>
    </citation>
    <scope>NUCLEOTIDE SEQUENCE</scope>
    <source>
        <strain evidence="2">4040</strain>
    </source>
</reference>
<dbReference type="EMBL" id="RCMK01003016">
    <property type="protein sequence ID" value="KAG2877092.1"/>
    <property type="molecule type" value="Genomic_DNA"/>
</dbReference>
<organism evidence="2 3">
    <name type="scientific">Phytophthora cactorum</name>
    <dbReference type="NCBI Taxonomy" id="29920"/>
    <lineage>
        <taxon>Eukaryota</taxon>
        <taxon>Sar</taxon>
        <taxon>Stramenopiles</taxon>
        <taxon>Oomycota</taxon>
        <taxon>Peronosporomycetes</taxon>
        <taxon>Peronosporales</taxon>
        <taxon>Peronosporaceae</taxon>
        <taxon>Phytophthora</taxon>
    </lineage>
</organism>
<comment type="caution">
    <text evidence="2">The sequence shown here is derived from an EMBL/GenBank/DDBJ whole genome shotgun (WGS) entry which is preliminary data.</text>
</comment>
<gene>
    <name evidence="2" type="ORF">PC117_g27135</name>
</gene>
<feature type="region of interest" description="Disordered" evidence="1">
    <location>
        <begin position="84"/>
        <end position="111"/>
    </location>
</feature>
<sequence>MDALNVPKEDARFRTYATSQVSRWEQVQSGRVCPPGVEYTWPETWPDSEPWVVVVLVTSPYLSARAEADDPNQMWVREYVLGPEGSSHRSRSHGFGSPSGAARGQRMCHHSAGAAVQSRFPV</sequence>
<evidence type="ECO:0000313" key="2">
    <source>
        <dbReference type="EMBL" id="KAG2877092.1"/>
    </source>
</evidence>
<evidence type="ECO:0000256" key="1">
    <source>
        <dbReference type="SAM" id="MobiDB-lite"/>
    </source>
</evidence>
<dbReference type="Proteomes" id="UP000736787">
    <property type="component" value="Unassembled WGS sequence"/>
</dbReference>
<protein>
    <submittedName>
        <fullName evidence="2">Uncharacterized protein</fullName>
    </submittedName>
</protein>
<dbReference type="AlphaFoldDB" id="A0A8T1AEJ7"/>
<proteinExistence type="predicted"/>